<protein>
    <submittedName>
        <fullName evidence="1">Uncharacterized protein</fullName>
    </submittedName>
</protein>
<comment type="caution">
    <text evidence="1">The sequence shown here is derived from an EMBL/GenBank/DDBJ whole genome shotgun (WGS) entry which is preliminary data.</text>
</comment>
<evidence type="ECO:0000313" key="2">
    <source>
        <dbReference type="Proteomes" id="UP001055879"/>
    </source>
</evidence>
<accession>A0ACB8Y2Q3</accession>
<reference evidence="1 2" key="2">
    <citation type="journal article" date="2022" name="Mol. Ecol. Resour.">
        <title>The genomes of chicory, endive, great burdock and yacon provide insights into Asteraceae paleo-polyploidization history and plant inulin production.</title>
        <authorList>
            <person name="Fan W."/>
            <person name="Wang S."/>
            <person name="Wang H."/>
            <person name="Wang A."/>
            <person name="Jiang F."/>
            <person name="Liu H."/>
            <person name="Zhao H."/>
            <person name="Xu D."/>
            <person name="Zhang Y."/>
        </authorList>
    </citation>
    <scope>NUCLEOTIDE SEQUENCE [LARGE SCALE GENOMIC DNA]</scope>
    <source>
        <strain evidence="2">cv. Niubang</strain>
    </source>
</reference>
<reference evidence="2" key="1">
    <citation type="journal article" date="2022" name="Mol. Ecol. Resour.">
        <title>The genomes of chicory, endive, great burdock and yacon provide insights into Asteraceae palaeo-polyploidization history and plant inulin production.</title>
        <authorList>
            <person name="Fan W."/>
            <person name="Wang S."/>
            <person name="Wang H."/>
            <person name="Wang A."/>
            <person name="Jiang F."/>
            <person name="Liu H."/>
            <person name="Zhao H."/>
            <person name="Xu D."/>
            <person name="Zhang Y."/>
        </authorList>
    </citation>
    <scope>NUCLEOTIDE SEQUENCE [LARGE SCALE GENOMIC DNA]</scope>
    <source>
        <strain evidence="2">cv. Niubang</strain>
    </source>
</reference>
<evidence type="ECO:0000313" key="1">
    <source>
        <dbReference type="EMBL" id="KAI3677659.1"/>
    </source>
</evidence>
<dbReference type="EMBL" id="CM042060">
    <property type="protein sequence ID" value="KAI3677659.1"/>
    <property type="molecule type" value="Genomic_DNA"/>
</dbReference>
<sequence>MDWIEEDFWNLKKGNLSAKEYNRKFMDKLGFVGHLLPTEKEKIKAYIKGLTLDMMSMVRVSKASTLREAIELIEDAYNRGKEEGSLLVEERKWEGSSMPSKKPRPFNNNQRGAYPRRDARWCSNCQSKHFGPCNFVPGTCYKCGKSGHAFRDCPVKGQMFFECKEPGHVRAECLKLKTGGAGGKKVDPPRAPSRAFQKTTEEAKASADVVSGTFLLNYVHMCVLFYSGASFSFTSIAFCQKFSIPVSRLEGVIVVEIENGGQVVVRDVLRNCTLEIEGKRFSINLLPMLIGGFDVVVGMYWLAVNQAKIMFSKKLI</sequence>
<gene>
    <name evidence="1" type="ORF">L6452_36925</name>
</gene>
<dbReference type="Proteomes" id="UP001055879">
    <property type="component" value="Linkage Group LG14"/>
</dbReference>
<organism evidence="1 2">
    <name type="scientific">Arctium lappa</name>
    <name type="common">Greater burdock</name>
    <name type="synonym">Lappa major</name>
    <dbReference type="NCBI Taxonomy" id="4217"/>
    <lineage>
        <taxon>Eukaryota</taxon>
        <taxon>Viridiplantae</taxon>
        <taxon>Streptophyta</taxon>
        <taxon>Embryophyta</taxon>
        <taxon>Tracheophyta</taxon>
        <taxon>Spermatophyta</taxon>
        <taxon>Magnoliopsida</taxon>
        <taxon>eudicotyledons</taxon>
        <taxon>Gunneridae</taxon>
        <taxon>Pentapetalae</taxon>
        <taxon>asterids</taxon>
        <taxon>campanulids</taxon>
        <taxon>Asterales</taxon>
        <taxon>Asteraceae</taxon>
        <taxon>Carduoideae</taxon>
        <taxon>Cardueae</taxon>
        <taxon>Arctiinae</taxon>
        <taxon>Arctium</taxon>
    </lineage>
</organism>
<proteinExistence type="predicted"/>
<name>A0ACB8Y2Q3_ARCLA</name>
<keyword evidence="2" id="KW-1185">Reference proteome</keyword>